<feature type="region of interest" description="Disordered" evidence="1">
    <location>
        <begin position="1"/>
        <end position="46"/>
    </location>
</feature>
<evidence type="ECO:0000256" key="1">
    <source>
        <dbReference type="SAM" id="MobiDB-lite"/>
    </source>
</evidence>
<evidence type="ECO:0000313" key="3">
    <source>
        <dbReference type="Proteomes" id="UP000008556"/>
    </source>
</evidence>
<sequence length="46" mass="5221">MVDMSDNLFQQCTCQSNPQIRDKKRSPPRVNAAENLAIIHKQSGYS</sequence>
<accession>A0A6C6Z4R4</accession>
<dbReference type="Proteomes" id="UP000008556">
    <property type="component" value="Chromosome"/>
</dbReference>
<feature type="compositionally biased region" description="Polar residues" evidence="1">
    <location>
        <begin position="7"/>
        <end position="19"/>
    </location>
</feature>
<evidence type="ECO:0000313" key="2">
    <source>
        <dbReference type="EMBL" id="ABX68141.1"/>
    </source>
</evidence>
<proteinExistence type="predicted"/>
<reference evidence="2 3" key="1">
    <citation type="submission" date="2007-11" db="EMBL/GenBank/DDBJ databases">
        <authorList>
            <consortium name="The Salmonella enterica serovar Paratyphi B Genome Sequencing Project"/>
            <person name="McClelland M."/>
            <person name="Sanderson E.K."/>
            <person name="Porwollik S."/>
            <person name="Spieth J."/>
            <person name="Clifton W.S."/>
            <person name="Fulton R."/>
            <person name="Cordes M."/>
            <person name="Wollam A."/>
            <person name="Shah N."/>
            <person name="Pepin K."/>
            <person name="Bhonagiri V."/>
            <person name="Nash W."/>
            <person name="Johnson M."/>
            <person name="Thiruvilangam P."/>
            <person name="Wilson R."/>
        </authorList>
    </citation>
    <scope>NUCLEOTIDE SEQUENCE [LARGE SCALE GENOMIC DNA]</scope>
    <source>
        <strain evidence="3">ATCC BAA-1250 / SPB7</strain>
    </source>
</reference>
<dbReference type="AlphaFoldDB" id="A0A6C6Z4R4"/>
<name>A0A6C6Z4R4_SALPB</name>
<protein>
    <submittedName>
        <fullName evidence="2">Uncharacterized protein</fullName>
    </submittedName>
</protein>
<organism evidence="2 3">
    <name type="scientific">Salmonella paratyphi B (strain ATCC BAA-1250 / SPB7)</name>
    <dbReference type="NCBI Taxonomy" id="1016998"/>
    <lineage>
        <taxon>Bacteria</taxon>
        <taxon>Pseudomonadati</taxon>
        <taxon>Pseudomonadota</taxon>
        <taxon>Gammaproteobacteria</taxon>
        <taxon>Enterobacterales</taxon>
        <taxon>Enterobacteriaceae</taxon>
        <taxon>Salmonella</taxon>
    </lineage>
</organism>
<gene>
    <name evidence="2" type="ordered locus">SPAB_02764</name>
</gene>
<dbReference type="KEGG" id="spq:SPAB_02764"/>
<dbReference type="EMBL" id="CP000886">
    <property type="protein sequence ID" value="ABX68141.1"/>
    <property type="molecule type" value="Genomic_DNA"/>
</dbReference>